<comment type="similarity">
    <text evidence="2">Belongs to the UPF0359 family.</text>
</comment>
<dbReference type="GO" id="GO:0004930">
    <property type="term" value="F:G protein-coupled receptor activity"/>
    <property type="evidence" value="ECO:0007669"/>
    <property type="project" value="TreeGrafter"/>
</dbReference>
<proteinExistence type="inferred from homology"/>
<feature type="transmembrane region" description="Helical" evidence="6">
    <location>
        <begin position="126"/>
        <end position="150"/>
    </location>
</feature>
<evidence type="ECO:0000313" key="8">
    <source>
        <dbReference type="Proteomes" id="UP000247498"/>
    </source>
</evidence>
<comment type="caution">
    <text evidence="7">The sequence shown here is derived from an EMBL/GenBank/DDBJ whole genome shotgun (WGS) entry which is preliminary data.</text>
</comment>
<evidence type="ECO:0000256" key="5">
    <source>
        <dbReference type="ARBA" id="ARBA00023136"/>
    </source>
</evidence>
<reference evidence="7 8" key="1">
    <citation type="journal article" date="2018" name="Sci. Rep.">
        <title>Raphidocelis subcapitata (=Pseudokirchneriella subcapitata) provides an insight into genome evolution and environmental adaptations in the Sphaeropleales.</title>
        <authorList>
            <person name="Suzuki S."/>
            <person name="Yamaguchi H."/>
            <person name="Nakajima N."/>
            <person name="Kawachi M."/>
        </authorList>
    </citation>
    <scope>NUCLEOTIDE SEQUENCE [LARGE SCALE GENOMIC DNA]</scope>
    <source>
        <strain evidence="7 8">NIES-35</strain>
    </source>
</reference>
<comment type="subcellular location">
    <subcellularLocation>
        <location evidence="1">Membrane</location>
        <topology evidence="1">Multi-pass membrane protein</topology>
    </subcellularLocation>
</comment>
<dbReference type="Pfam" id="PF10160">
    <property type="entry name" value="Tmemb_40"/>
    <property type="match status" value="1"/>
</dbReference>
<evidence type="ECO:0000313" key="7">
    <source>
        <dbReference type="EMBL" id="GBF92622.1"/>
    </source>
</evidence>
<feature type="transmembrane region" description="Helical" evidence="6">
    <location>
        <begin position="90"/>
        <end position="114"/>
    </location>
</feature>
<dbReference type="GO" id="GO:0005886">
    <property type="term" value="C:plasma membrane"/>
    <property type="evidence" value="ECO:0007669"/>
    <property type="project" value="TreeGrafter"/>
</dbReference>
<evidence type="ECO:0000256" key="2">
    <source>
        <dbReference type="ARBA" id="ARBA00010125"/>
    </source>
</evidence>
<evidence type="ECO:0000256" key="3">
    <source>
        <dbReference type="ARBA" id="ARBA00022692"/>
    </source>
</evidence>
<evidence type="ECO:0000256" key="1">
    <source>
        <dbReference type="ARBA" id="ARBA00004141"/>
    </source>
</evidence>
<keyword evidence="3 6" id="KW-0812">Transmembrane</keyword>
<keyword evidence="8" id="KW-1185">Reference proteome</keyword>
<dbReference type="AlphaFoldDB" id="A0A2V0P123"/>
<feature type="transmembrane region" description="Helical" evidence="6">
    <location>
        <begin position="56"/>
        <end position="75"/>
    </location>
</feature>
<evidence type="ECO:0000256" key="6">
    <source>
        <dbReference type="SAM" id="Phobius"/>
    </source>
</evidence>
<feature type="transmembrane region" description="Helical" evidence="6">
    <location>
        <begin position="25"/>
        <end position="44"/>
    </location>
</feature>
<keyword evidence="4 6" id="KW-1133">Transmembrane helix</keyword>
<dbReference type="InterPro" id="IPR018781">
    <property type="entry name" value="TPRA1/CAND2/CAND8"/>
</dbReference>
<dbReference type="OrthoDB" id="10027388at2759"/>
<evidence type="ECO:0008006" key="9">
    <source>
        <dbReference type="Google" id="ProtNLM"/>
    </source>
</evidence>
<dbReference type="EMBL" id="BDRX01000033">
    <property type="protein sequence ID" value="GBF92622.1"/>
    <property type="molecule type" value="Genomic_DNA"/>
</dbReference>
<gene>
    <name evidence="7" type="ORF">Rsub_05236</name>
</gene>
<dbReference type="PANTHER" id="PTHR15876">
    <property type="entry name" value="TRANSMEMBRANE PROTEIN ADIPOCYTE-ASSOCIATED 1"/>
    <property type="match status" value="1"/>
</dbReference>
<sequence>MGPSGGELRPPCAAVVSPRLGSWSLFWYLLVPTAAFAAFLGWSLKPSLRKLRRSRSHVIVTFYCLVWAITGLNLMRCLAQLAPSEGTWELLWLLARAGMLTVEVAVLAFPAQGLAATAKQALTRTLALAGGVAAAEAALKAVLIYGLHIPLLLDGSTSADPRGDERWPKWAFWVARASSSAAAYAFVARLPSTRWRDALPAKPEIYRYAAVMAGAYASKAAGAALIPAGAPGAGYCVFALGALAYDAGFAPLVYAAFLSGFFGGGGLLGAAPSELDADLLLYNEMREAEFV</sequence>
<protein>
    <recommendedName>
        <fullName evidence="9">Transmembrane protein</fullName>
    </recommendedName>
</protein>
<dbReference type="Proteomes" id="UP000247498">
    <property type="component" value="Unassembled WGS sequence"/>
</dbReference>
<evidence type="ECO:0000256" key="4">
    <source>
        <dbReference type="ARBA" id="ARBA00022989"/>
    </source>
</evidence>
<organism evidence="7 8">
    <name type="scientific">Raphidocelis subcapitata</name>
    <dbReference type="NCBI Taxonomy" id="307507"/>
    <lineage>
        <taxon>Eukaryota</taxon>
        <taxon>Viridiplantae</taxon>
        <taxon>Chlorophyta</taxon>
        <taxon>core chlorophytes</taxon>
        <taxon>Chlorophyceae</taxon>
        <taxon>CS clade</taxon>
        <taxon>Sphaeropleales</taxon>
        <taxon>Selenastraceae</taxon>
        <taxon>Raphidocelis</taxon>
    </lineage>
</organism>
<accession>A0A2V0P123</accession>
<dbReference type="PANTHER" id="PTHR15876:SF8">
    <property type="entry name" value="TRANSMEMBRANE PROTEIN ADIPOCYTE-ASSOCIATED 1"/>
    <property type="match status" value="1"/>
</dbReference>
<name>A0A2V0P123_9CHLO</name>
<keyword evidence="5 6" id="KW-0472">Membrane</keyword>
<dbReference type="FunCoup" id="A0A2V0P123">
    <property type="interactions" value="863"/>
</dbReference>
<dbReference type="InParanoid" id="A0A2V0P123"/>